<dbReference type="PRINTS" id="PR00344">
    <property type="entry name" value="BCTRLSENSOR"/>
</dbReference>
<evidence type="ECO:0000256" key="7">
    <source>
        <dbReference type="ARBA" id="ARBA00022777"/>
    </source>
</evidence>
<dbReference type="Pfam" id="PF00512">
    <property type="entry name" value="HisKA"/>
    <property type="match status" value="1"/>
</dbReference>
<keyword evidence="9" id="KW-0902">Two-component regulatory system</keyword>
<evidence type="ECO:0000256" key="3">
    <source>
        <dbReference type="ARBA" id="ARBA00012438"/>
    </source>
</evidence>
<dbReference type="InterPro" id="IPR003661">
    <property type="entry name" value="HisK_dim/P_dom"/>
</dbReference>
<dbReference type="Proteomes" id="UP001291912">
    <property type="component" value="Unassembled WGS sequence"/>
</dbReference>
<dbReference type="PANTHER" id="PTHR45436">
    <property type="entry name" value="SENSOR HISTIDINE KINASE YKOH"/>
    <property type="match status" value="1"/>
</dbReference>
<evidence type="ECO:0000256" key="12">
    <source>
        <dbReference type="SAM" id="Phobius"/>
    </source>
</evidence>
<feature type="domain" description="Histidine kinase" evidence="13">
    <location>
        <begin position="275"/>
        <end position="495"/>
    </location>
</feature>
<keyword evidence="16" id="KW-1185">Reference proteome</keyword>
<evidence type="ECO:0000256" key="1">
    <source>
        <dbReference type="ARBA" id="ARBA00000085"/>
    </source>
</evidence>
<dbReference type="SMART" id="SM00388">
    <property type="entry name" value="HisKA"/>
    <property type="match status" value="1"/>
</dbReference>
<dbReference type="Gene3D" id="6.10.340.10">
    <property type="match status" value="1"/>
</dbReference>
<accession>A0ABU5N6Y9</accession>
<dbReference type="EC" id="2.7.13.3" evidence="3"/>
<dbReference type="InterPro" id="IPR050428">
    <property type="entry name" value="TCS_sensor_his_kinase"/>
</dbReference>
<evidence type="ECO:0000256" key="5">
    <source>
        <dbReference type="ARBA" id="ARBA00022679"/>
    </source>
</evidence>
<dbReference type="Gene3D" id="1.10.287.130">
    <property type="match status" value="1"/>
</dbReference>
<dbReference type="SMART" id="SM00387">
    <property type="entry name" value="HATPase_c"/>
    <property type="match status" value="1"/>
</dbReference>
<dbReference type="InterPro" id="IPR005467">
    <property type="entry name" value="His_kinase_dom"/>
</dbReference>
<dbReference type="GO" id="GO:0016301">
    <property type="term" value="F:kinase activity"/>
    <property type="evidence" value="ECO:0007669"/>
    <property type="project" value="UniProtKB-KW"/>
</dbReference>
<feature type="transmembrane region" description="Helical" evidence="12">
    <location>
        <begin position="20"/>
        <end position="42"/>
    </location>
</feature>
<evidence type="ECO:0000256" key="4">
    <source>
        <dbReference type="ARBA" id="ARBA00022553"/>
    </source>
</evidence>
<feature type="transmembrane region" description="Helical" evidence="12">
    <location>
        <begin position="174"/>
        <end position="197"/>
    </location>
</feature>
<keyword evidence="4" id="KW-0597">Phosphoprotein</keyword>
<dbReference type="InterPro" id="IPR003660">
    <property type="entry name" value="HAMP_dom"/>
</dbReference>
<dbReference type="SUPFAM" id="SSF55874">
    <property type="entry name" value="ATPase domain of HSP90 chaperone/DNA topoisomerase II/histidine kinase"/>
    <property type="match status" value="1"/>
</dbReference>
<feature type="domain" description="HAMP" evidence="14">
    <location>
        <begin position="198"/>
        <end position="260"/>
    </location>
</feature>
<reference evidence="15 16" key="1">
    <citation type="submission" date="2023-10" db="EMBL/GenBank/DDBJ databases">
        <title>Microbacterium xanthum sp. nov., isolated from seaweed.</title>
        <authorList>
            <person name="Lee S.D."/>
        </authorList>
    </citation>
    <scope>NUCLEOTIDE SEQUENCE [LARGE SCALE GENOMIC DNA]</scope>
    <source>
        <strain evidence="15 16">KCTC 19124</strain>
    </source>
</reference>
<evidence type="ECO:0000256" key="9">
    <source>
        <dbReference type="ARBA" id="ARBA00023012"/>
    </source>
</evidence>
<proteinExistence type="predicted"/>
<dbReference type="PROSITE" id="PS50109">
    <property type="entry name" value="HIS_KIN"/>
    <property type="match status" value="1"/>
</dbReference>
<organism evidence="15 16">
    <name type="scientific">Microbacterium aquimaris</name>
    <dbReference type="NCBI Taxonomy" id="459816"/>
    <lineage>
        <taxon>Bacteria</taxon>
        <taxon>Bacillati</taxon>
        <taxon>Actinomycetota</taxon>
        <taxon>Actinomycetes</taxon>
        <taxon>Micrococcales</taxon>
        <taxon>Microbacteriaceae</taxon>
        <taxon>Microbacterium</taxon>
    </lineage>
</organism>
<evidence type="ECO:0000259" key="14">
    <source>
        <dbReference type="PROSITE" id="PS50885"/>
    </source>
</evidence>
<keyword evidence="5" id="KW-0808">Transferase</keyword>
<sequence length="529" mass="56453">MTSAAPSRGPRRWSLQARLITAIVAVVALILVMVAIATSAVLGRVLQDNLNAQVQSAAQQTAGTLLDLKIPRESQQVTASEVLQSGNQPQGTVLVLRGGGEGTATGAYVAGPGDIVTLTDIQVEDILLGVTRPEYTTVDIDGLGDYRMFPYQSLGYVAYAGMPESGVQETVTPIITSVVLMTTGGLILLAAIVAWIVRRSLAPLRAVSTTATRVANQPLAEGDVSITERVPEDQTDEDTEIGRVGHALNTLLDHVDSSLDARQRNEERMRRFVADASHELRTPLASIRGFSELSLRALRTHPDSPQAAETTEQSLERIQAQSVRMTDLVEDLLLLARLDEGQELVYSPIDLTQIAVEAVADARPAGPDHEWVLEVPDESLHVAGDSARLHQVVANLLANARTHTPAGTKVTLSVVRDGDDAVLRVRDDGPGVDPSIADELFERFSRADRSRARKSGGTGLGLSIAKAIVGAHGGRITVRSEPGDTVFEVRIPARPADPTATPAEPELEPDIESASEPAADSDDADEPRQ</sequence>
<dbReference type="SMART" id="SM00304">
    <property type="entry name" value="HAMP"/>
    <property type="match status" value="1"/>
</dbReference>
<dbReference type="InterPro" id="IPR036890">
    <property type="entry name" value="HATPase_C_sf"/>
</dbReference>
<keyword evidence="10 12" id="KW-0472">Membrane</keyword>
<keyword evidence="7 15" id="KW-0418">Kinase</keyword>
<comment type="catalytic activity">
    <reaction evidence="1">
        <text>ATP + protein L-histidine = ADP + protein N-phospho-L-histidine.</text>
        <dbReference type="EC" id="2.7.13.3"/>
    </reaction>
</comment>
<gene>
    <name evidence="15" type="ORF">R2Q92_08155</name>
</gene>
<evidence type="ECO:0000256" key="6">
    <source>
        <dbReference type="ARBA" id="ARBA00022692"/>
    </source>
</evidence>
<dbReference type="InterPro" id="IPR036097">
    <property type="entry name" value="HisK_dim/P_sf"/>
</dbReference>
<feature type="compositionally biased region" description="Acidic residues" evidence="11">
    <location>
        <begin position="505"/>
        <end position="529"/>
    </location>
</feature>
<comment type="caution">
    <text evidence="15">The sequence shown here is derived from an EMBL/GenBank/DDBJ whole genome shotgun (WGS) entry which is preliminary data.</text>
</comment>
<dbReference type="PANTHER" id="PTHR45436:SF5">
    <property type="entry name" value="SENSOR HISTIDINE KINASE TRCS"/>
    <property type="match status" value="1"/>
</dbReference>
<name>A0ABU5N6Y9_9MICO</name>
<dbReference type="Gene3D" id="3.30.565.10">
    <property type="entry name" value="Histidine kinase-like ATPase, C-terminal domain"/>
    <property type="match status" value="1"/>
</dbReference>
<dbReference type="PROSITE" id="PS50885">
    <property type="entry name" value="HAMP"/>
    <property type="match status" value="1"/>
</dbReference>
<dbReference type="EMBL" id="JAWJYN010000002">
    <property type="protein sequence ID" value="MDZ8161813.1"/>
    <property type="molecule type" value="Genomic_DNA"/>
</dbReference>
<dbReference type="CDD" id="cd00082">
    <property type="entry name" value="HisKA"/>
    <property type="match status" value="1"/>
</dbReference>
<feature type="compositionally biased region" description="Low complexity" evidence="11">
    <location>
        <begin position="492"/>
        <end position="504"/>
    </location>
</feature>
<dbReference type="InterPro" id="IPR004358">
    <property type="entry name" value="Sig_transdc_His_kin-like_C"/>
</dbReference>
<dbReference type="InterPro" id="IPR003594">
    <property type="entry name" value="HATPase_dom"/>
</dbReference>
<keyword evidence="6 12" id="KW-0812">Transmembrane</keyword>
<dbReference type="CDD" id="cd06225">
    <property type="entry name" value="HAMP"/>
    <property type="match status" value="1"/>
</dbReference>
<evidence type="ECO:0000259" key="13">
    <source>
        <dbReference type="PROSITE" id="PS50109"/>
    </source>
</evidence>
<dbReference type="Pfam" id="PF00672">
    <property type="entry name" value="HAMP"/>
    <property type="match status" value="1"/>
</dbReference>
<dbReference type="CDD" id="cd00075">
    <property type="entry name" value="HATPase"/>
    <property type="match status" value="1"/>
</dbReference>
<dbReference type="RefSeq" id="WP_322597577.1">
    <property type="nucleotide sequence ID" value="NZ_BAAAPT010000002.1"/>
</dbReference>
<comment type="subcellular location">
    <subcellularLocation>
        <location evidence="2">Cell membrane</location>
    </subcellularLocation>
</comment>
<dbReference type="Pfam" id="PF02518">
    <property type="entry name" value="HATPase_c"/>
    <property type="match status" value="1"/>
</dbReference>
<feature type="region of interest" description="Disordered" evidence="11">
    <location>
        <begin position="490"/>
        <end position="529"/>
    </location>
</feature>
<protein>
    <recommendedName>
        <fullName evidence="3">histidine kinase</fullName>
        <ecNumber evidence="3">2.7.13.3</ecNumber>
    </recommendedName>
</protein>
<evidence type="ECO:0000313" key="16">
    <source>
        <dbReference type="Proteomes" id="UP001291912"/>
    </source>
</evidence>
<evidence type="ECO:0000256" key="8">
    <source>
        <dbReference type="ARBA" id="ARBA00022989"/>
    </source>
</evidence>
<evidence type="ECO:0000256" key="10">
    <source>
        <dbReference type="ARBA" id="ARBA00023136"/>
    </source>
</evidence>
<keyword evidence="8 12" id="KW-1133">Transmembrane helix</keyword>
<dbReference type="SUPFAM" id="SSF47384">
    <property type="entry name" value="Homodimeric domain of signal transducing histidine kinase"/>
    <property type="match status" value="1"/>
</dbReference>
<evidence type="ECO:0000313" key="15">
    <source>
        <dbReference type="EMBL" id="MDZ8161813.1"/>
    </source>
</evidence>
<evidence type="ECO:0000256" key="11">
    <source>
        <dbReference type="SAM" id="MobiDB-lite"/>
    </source>
</evidence>
<evidence type="ECO:0000256" key="2">
    <source>
        <dbReference type="ARBA" id="ARBA00004236"/>
    </source>
</evidence>